<evidence type="ECO:0000313" key="3">
    <source>
        <dbReference type="Proteomes" id="UP001302126"/>
    </source>
</evidence>
<dbReference type="Pfam" id="PF14832">
    <property type="entry name" value="Tautomerase_3"/>
    <property type="match status" value="1"/>
</dbReference>
<reference evidence="2" key="1">
    <citation type="journal article" date="2023" name="Mol. Phylogenet. Evol.">
        <title>Genome-scale phylogeny and comparative genomics of the fungal order Sordariales.</title>
        <authorList>
            <person name="Hensen N."/>
            <person name="Bonometti L."/>
            <person name="Westerberg I."/>
            <person name="Brannstrom I.O."/>
            <person name="Guillou S."/>
            <person name="Cros-Aarteil S."/>
            <person name="Calhoun S."/>
            <person name="Haridas S."/>
            <person name="Kuo A."/>
            <person name="Mondo S."/>
            <person name="Pangilinan J."/>
            <person name="Riley R."/>
            <person name="LaButti K."/>
            <person name="Andreopoulos B."/>
            <person name="Lipzen A."/>
            <person name="Chen C."/>
            <person name="Yan M."/>
            <person name="Daum C."/>
            <person name="Ng V."/>
            <person name="Clum A."/>
            <person name="Steindorff A."/>
            <person name="Ohm R.A."/>
            <person name="Martin F."/>
            <person name="Silar P."/>
            <person name="Natvig D.O."/>
            <person name="Lalanne C."/>
            <person name="Gautier V."/>
            <person name="Ament-Velasquez S.L."/>
            <person name="Kruys A."/>
            <person name="Hutchinson M.I."/>
            <person name="Powell A.J."/>
            <person name="Barry K."/>
            <person name="Miller A.N."/>
            <person name="Grigoriev I.V."/>
            <person name="Debuchy R."/>
            <person name="Gladieux P."/>
            <person name="Hiltunen Thoren M."/>
            <person name="Johannesson H."/>
        </authorList>
    </citation>
    <scope>NUCLEOTIDE SEQUENCE</scope>
    <source>
        <strain evidence="2">PSN309</strain>
    </source>
</reference>
<feature type="domain" description="Tautomerase cis-CaaD-like" evidence="1">
    <location>
        <begin position="1"/>
        <end position="141"/>
    </location>
</feature>
<keyword evidence="3" id="KW-1185">Reference proteome</keyword>
<organism evidence="2 3">
    <name type="scientific">Podospora australis</name>
    <dbReference type="NCBI Taxonomy" id="1536484"/>
    <lineage>
        <taxon>Eukaryota</taxon>
        <taxon>Fungi</taxon>
        <taxon>Dikarya</taxon>
        <taxon>Ascomycota</taxon>
        <taxon>Pezizomycotina</taxon>
        <taxon>Sordariomycetes</taxon>
        <taxon>Sordariomycetidae</taxon>
        <taxon>Sordariales</taxon>
        <taxon>Podosporaceae</taxon>
        <taxon>Podospora</taxon>
    </lineage>
</organism>
<proteinExistence type="predicted"/>
<dbReference type="InterPro" id="IPR028116">
    <property type="entry name" value="Cis-CaaD-like"/>
</dbReference>
<sequence length="156" mass="17907">MPLWLVFHPEGTFSTPQEKQALAADITTIYTSAGLPAFYVVMNFIQLPPSSIYVGGEQTREKKPFIRFVAEHIAVHFEDNKARQDRVLQKIDQLLKPHVADKGYDWEYHIDETPRGLWKIQGLVPPPFQSQAEKKWFEANKALEWEGEDGEVGARI</sequence>
<dbReference type="AlphaFoldDB" id="A0AAN6WNY5"/>
<dbReference type="InterPro" id="IPR014347">
    <property type="entry name" value="Tautomerase/MIF_sf"/>
</dbReference>
<dbReference type="Gene3D" id="3.30.429.10">
    <property type="entry name" value="Macrophage Migration Inhibitory Factor"/>
    <property type="match status" value="1"/>
</dbReference>
<gene>
    <name evidence="2" type="ORF">QBC35DRAFT_17467</name>
</gene>
<accession>A0AAN6WNY5</accession>
<reference evidence="2" key="2">
    <citation type="submission" date="2023-05" db="EMBL/GenBank/DDBJ databases">
        <authorList>
            <consortium name="Lawrence Berkeley National Laboratory"/>
            <person name="Steindorff A."/>
            <person name="Hensen N."/>
            <person name="Bonometti L."/>
            <person name="Westerberg I."/>
            <person name="Brannstrom I.O."/>
            <person name="Guillou S."/>
            <person name="Cros-Aarteil S."/>
            <person name="Calhoun S."/>
            <person name="Haridas S."/>
            <person name="Kuo A."/>
            <person name="Mondo S."/>
            <person name="Pangilinan J."/>
            <person name="Riley R."/>
            <person name="Labutti K."/>
            <person name="Andreopoulos B."/>
            <person name="Lipzen A."/>
            <person name="Chen C."/>
            <person name="Yanf M."/>
            <person name="Daum C."/>
            <person name="Ng V."/>
            <person name="Clum A."/>
            <person name="Ohm R."/>
            <person name="Martin F."/>
            <person name="Silar P."/>
            <person name="Natvig D."/>
            <person name="Lalanne C."/>
            <person name="Gautier V."/>
            <person name="Ament-Velasquez S.L."/>
            <person name="Kruys A."/>
            <person name="Hutchinson M.I."/>
            <person name="Powell A.J."/>
            <person name="Barry K."/>
            <person name="Miller A.N."/>
            <person name="Grigoriev I.V."/>
            <person name="Debuchy R."/>
            <person name="Gladieux P."/>
            <person name="Thoren M.H."/>
            <person name="Johannesson H."/>
        </authorList>
    </citation>
    <scope>NUCLEOTIDE SEQUENCE</scope>
    <source>
        <strain evidence="2">PSN309</strain>
    </source>
</reference>
<evidence type="ECO:0000313" key="2">
    <source>
        <dbReference type="EMBL" id="KAK4185369.1"/>
    </source>
</evidence>
<dbReference type="EMBL" id="MU864452">
    <property type="protein sequence ID" value="KAK4185369.1"/>
    <property type="molecule type" value="Genomic_DNA"/>
</dbReference>
<comment type="caution">
    <text evidence="2">The sequence shown here is derived from an EMBL/GenBank/DDBJ whole genome shotgun (WGS) entry which is preliminary data.</text>
</comment>
<protein>
    <submittedName>
        <fullName evidence="2">Oxalocrotonate tautomerase</fullName>
    </submittedName>
</protein>
<dbReference type="Proteomes" id="UP001302126">
    <property type="component" value="Unassembled WGS sequence"/>
</dbReference>
<evidence type="ECO:0000259" key="1">
    <source>
        <dbReference type="Pfam" id="PF14832"/>
    </source>
</evidence>
<name>A0AAN6WNY5_9PEZI</name>